<accession>A0AAV7VKV8</accession>
<reference evidence="2" key="1">
    <citation type="journal article" date="2022" name="bioRxiv">
        <title>Sequencing and chromosome-scale assembly of the giantPleurodeles waltlgenome.</title>
        <authorList>
            <person name="Brown T."/>
            <person name="Elewa A."/>
            <person name="Iarovenko S."/>
            <person name="Subramanian E."/>
            <person name="Araus A.J."/>
            <person name="Petzold A."/>
            <person name="Susuki M."/>
            <person name="Suzuki K.-i.T."/>
            <person name="Hayashi T."/>
            <person name="Toyoda A."/>
            <person name="Oliveira C."/>
            <person name="Osipova E."/>
            <person name="Leigh N.D."/>
            <person name="Simon A."/>
            <person name="Yun M.H."/>
        </authorList>
    </citation>
    <scope>NUCLEOTIDE SEQUENCE</scope>
    <source>
        <strain evidence="2">20211129_DDA</strain>
        <tissue evidence="2">Liver</tissue>
    </source>
</reference>
<comment type="caution">
    <text evidence="2">The sequence shown here is derived from an EMBL/GenBank/DDBJ whole genome shotgun (WGS) entry which is preliminary data.</text>
</comment>
<feature type="region of interest" description="Disordered" evidence="1">
    <location>
        <begin position="31"/>
        <end position="75"/>
    </location>
</feature>
<organism evidence="2 3">
    <name type="scientific">Pleurodeles waltl</name>
    <name type="common">Iberian ribbed newt</name>
    <dbReference type="NCBI Taxonomy" id="8319"/>
    <lineage>
        <taxon>Eukaryota</taxon>
        <taxon>Metazoa</taxon>
        <taxon>Chordata</taxon>
        <taxon>Craniata</taxon>
        <taxon>Vertebrata</taxon>
        <taxon>Euteleostomi</taxon>
        <taxon>Amphibia</taxon>
        <taxon>Batrachia</taxon>
        <taxon>Caudata</taxon>
        <taxon>Salamandroidea</taxon>
        <taxon>Salamandridae</taxon>
        <taxon>Pleurodelinae</taxon>
        <taxon>Pleurodeles</taxon>
    </lineage>
</organism>
<sequence>MTLLALVVFRDRGTDRDLKVGFLCLRTSMTGIGAGRHRSSRTWRNRRLEKPPGPEQKPPLRGGAERRSNRNQREL</sequence>
<name>A0AAV7VKV8_PLEWA</name>
<dbReference type="EMBL" id="JANPWB010000003">
    <property type="protein sequence ID" value="KAJ1202265.1"/>
    <property type="molecule type" value="Genomic_DNA"/>
</dbReference>
<gene>
    <name evidence="2" type="ORF">NDU88_006065</name>
</gene>
<feature type="compositionally biased region" description="Basic residues" evidence="1">
    <location>
        <begin position="35"/>
        <end position="45"/>
    </location>
</feature>
<evidence type="ECO:0000256" key="1">
    <source>
        <dbReference type="SAM" id="MobiDB-lite"/>
    </source>
</evidence>
<dbReference type="AlphaFoldDB" id="A0AAV7VKV8"/>
<evidence type="ECO:0000313" key="3">
    <source>
        <dbReference type="Proteomes" id="UP001066276"/>
    </source>
</evidence>
<keyword evidence="3" id="KW-1185">Reference proteome</keyword>
<dbReference type="Proteomes" id="UP001066276">
    <property type="component" value="Chromosome 2_1"/>
</dbReference>
<evidence type="ECO:0000313" key="2">
    <source>
        <dbReference type="EMBL" id="KAJ1202265.1"/>
    </source>
</evidence>
<protein>
    <submittedName>
        <fullName evidence="2">Uncharacterized protein</fullName>
    </submittedName>
</protein>
<feature type="compositionally biased region" description="Basic and acidic residues" evidence="1">
    <location>
        <begin position="63"/>
        <end position="75"/>
    </location>
</feature>
<proteinExistence type="predicted"/>